<organism evidence="4 5">
    <name type="scientific">Anthostomella pinea</name>
    <dbReference type="NCBI Taxonomy" id="933095"/>
    <lineage>
        <taxon>Eukaryota</taxon>
        <taxon>Fungi</taxon>
        <taxon>Dikarya</taxon>
        <taxon>Ascomycota</taxon>
        <taxon>Pezizomycotina</taxon>
        <taxon>Sordariomycetes</taxon>
        <taxon>Xylariomycetidae</taxon>
        <taxon>Xylariales</taxon>
        <taxon>Xylariaceae</taxon>
        <taxon>Anthostomella</taxon>
    </lineage>
</organism>
<accession>A0AAI8VJU2</accession>
<dbReference type="Proteomes" id="UP001295740">
    <property type="component" value="Unassembled WGS sequence"/>
</dbReference>
<gene>
    <name evidence="4" type="ORF">KHLLAP_LOCUS6132</name>
</gene>
<dbReference type="Gene3D" id="3.40.50.720">
    <property type="entry name" value="NAD(P)-binding Rossmann-like Domain"/>
    <property type="match status" value="1"/>
</dbReference>
<keyword evidence="5" id="KW-1185">Reference proteome</keyword>
<dbReference type="EMBL" id="CAUWAG010000007">
    <property type="protein sequence ID" value="CAJ2505664.1"/>
    <property type="molecule type" value="Genomic_DNA"/>
</dbReference>
<comment type="similarity">
    <text evidence="1">Belongs to the short-chain dehydrogenases/reductases (SDR) family.</text>
</comment>
<dbReference type="SUPFAM" id="SSF51735">
    <property type="entry name" value="NAD(P)-binding Rossmann-fold domains"/>
    <property type="match status" value="1"/>
</dbReference>
<protein>
    <submittedName>
        <fullName evidence="4">Uu.00g130580.m01.CDS01</fullName>
    </submittedName>
</protein>
<comment type="caution">
    <text evidence="4">The sequence shown here is derived from an EMBL/GenBank/DDBJ whole genome shotgun (WGS) entry which is preliminary data.</text>
</comment>
<dbReference type="InterPro" id="IPR036291">
    <property type="entry name" value="NAD(P)-bd_dom_sf"/>
</dbReference>
<dbReference type="PANTHER" id="PTHR24321">
    <property type="entry name" value="DEHYDROGENASES, SHORT CHAIN"/>
    <property type="match status" value="1"/>
</dbReference>
<evidence type="ECO:0000313" key="5">
    <source>
        <dbReference type="Proteomes" id="UP001295740"/>
    </source>
</evidence>
<dbReference type="Pfam" id="PF13561">
    <property type="entry name" value="adh_short_C2"/>
    <property type="match status" value="1"/>
</dbReference>
<proteinExistence type="inferred from homology"/>
<keyword evidence="2" id="KW-0521">NADP</keyword>
<dbReference type="CDD" id="cd05233">
    <property type="entry name" value="SDR_c"/>
    <property type="match status" value="1"/>
</dbReference>
<name>A0AAI8VJU2_9PEZI</name>
<evidence type="ECO:0000313" key="4">
    <source>
        <dbReference type="EMBL" id="CAJ2505664.1"/>
    </source>
</evidence>
<reference evidence="4" key="1">
    <citation type="submission" date="2023-10" db="EMBL/GenBank/DDBJ databases">
        <authorList>
            <person name="Hackl T."/>
        </authorList>
    </citation>
    <scope>NUCLEOTIDE SEQUENCE</scope>
</reference>
<dbReference type="PANTHER" id="PTHR24321:SF12">
    <property type="entry name" value="SHORT-CHAIN DEHYDROGENASE_REDUCTASE FAMILY, PUTATIVE (AFU_ORTHOLOGUE AFUA_5G14340)-RELATED"/>
    <property type="match status" value="1"/>
</dbReference>
<dbReference type="FunFam" id="3.40.50.720:FF:000084">
    <property type="entry name" value="Short-chain dehydrogenase reductase"/>
    <property type="match status" value="1"/>
</dbReference>
<dbReference type="GO" id="GO:0016491">
    <property type="term" value="F:oxidoreductase activity"/>
    <property type="evidence" value="ECO:0007669"/>
    <property type="project" value="UniProtKB-KW"/>
</dbReference>
<evidence type="ECO:0000256" key="3">
    <source>
        <dbReference type="ARBA" id="ARBA00023002"/>
    </source>
</evidence>
<keyword evidence="3" id="KW-0560">Oxidoreductase</keyword>
<sequence>MNIDGYAFIVGGGSGIGKSCALAFAREGAAGILLADISLGAAKEVAALCVTAATAAGFRAEAVHADVTVEASVKSATSRMADLFPRIDYCVISAGIGVTLAVEVAETQTAELTRFLDVNVTGTFNVTRDITALMKSQDPKSYEAPGQGRGPTRGSIVIMGSAASFAAQRNMVQYTTSKHAVLGLMKNAVLALDNAAYSIRVNCVCPSWVDTPMVQDAVAHVPGLKEVIESRVPLGRIAVPDEVADAVLFLSSPRASYVTGSAFIIDGGTTLTGHV</sequence>
<dbReference type="AlphaFoldDB" id="A0AAI8VJU2"/>
<evidence type="ECO:0000256" key="2">
    <source>
        <dbReference type="ARBA" id="ARBA00022857"/>
    </source>
</evidence>
<dbReference type="InterPro" id="IPR002347">
    <property type="entry name" value="SDR_fam"/>
</dbReference>
<evidence type="ECO:0000256" key="1">
    <source>
        <dbReference type="ARBA" id="ARBA00006484"/>
    </source>
</evidence>
<dbReference type="PRINTS" id="PR00081">
    <property type="entry name" value="GDHRDH"/>
</dbReference>